<feature type="domain" description="Malate synthase C-terminal" evidence="9">
    <location>
        <begin position="746"/>
        <end position="796"/>
    </location>
</feature>
<feature type="region of interest" description="Disordered" evidence="6">
    <location>
        <begin position="166"/>
        <end position="191"/>
    </location>
</feature>
<evidence type="ECO:0000256" key="2">
    <source>
        <dbReference type="ARBA" id="ARBA00022435"/>
    </source>
</evidence>
<evidence type="ECO:0000256" key="6">
    <source>
        <dbReference type="SAM" id="MobiDB-lite"/>
    </source>
</evidence>
<dbReference type="SUPFAM" id="SSF51645">
    <property type="entry name" value="Malate synthase G"/>
    <property type="match status" value="1"/>
</dbReference>
<proteinExistence type="predicted"/>
<dbReference type="AlphaFoldDB" id="A0A4C1VR95"/>
<dbReference type="GO" id="GO:0005737">
    <property type="term" value="C:cytoplasm"/>
    <property type="evidence" value="ECO:0007669"/>
    <property type="project" value="TreeGrafter"/>
</dbReference>
<dbReference type="InterPro" id="IPR001465">
    <property type="entry name" value="Malate_synthase_TIM"/>
</dbReference>
<dbReference type="InterPro" id="IPR006252">
    <property type="entry name" value="Malate_synthA"/>
</dbReference>
<accession>A0A4C1VR95</accession>
<dbReference type="OrthoDB" id="4078635at2759"/>
<evidence type="ECO:0000256" key="1">
    <source>
        <dbReference type="ARBA" id="ARBA00012636"/>
    </source>
</evidence>
<dbReference type="Pfam" id="PF05699">
    <property type="entry name" value="Dimer_Tnp_hAT"/>
    <property type="match status" value="1"/>
</dbReference>
<dbReference type="GO" id="GO:0046983">
    <property type="term" value="F:protein dimerization activity"/>
    <property type="evidence" value="ECO:0007669"/>
    <property type="project" value="InterPro"/>
</dbReference>
<evidence type="ECO:0000256" key="4">
    <source>
        <dbReference type="ARBA" id="ARBA00022679"/>
    </source>
</evidence>
<keyword evidence="4" id="KW-0808">Transferase</keyword>
<evidence type="ECO:0000256" key="3">
    <source>
        <dbReference type="ARBA" id="ARBA00022532"/>
    </source>
</evidence>
<organism evidence="10 11">
    <name type="scientific">Eumeta variegata</name>
    <name type="common">Bagworm moth</name>
    <name type="synonym">Eumeta japonica</name>
    <dbReference type="NCBI Taxonomy" id="151549"/>
    <lineage>
        <taxon>Eukaryota</taxon>
        <taxon>Metazoa</taxon>
        <taxon>Ecdysozoa</taxon>
        <taxon>Arthropoda</taxon>
        <taxon>Hexapoda</taxon>
        <taxon>Insecta</taxon>
        <taxon>Pterygota</taxon>
        <taxon>Neoptera</taxon>
        <taxon>Endopterygota</taxon>
        <taxon>Lepidoptera</taxon>
        <taxon>Glossata</taxon>
        <taxon>Ditrysia</taxon>
        <taxon>Tineoidea</taxon>
        <taxon>Psychidae</taxon>
        <taxon>Oiketicinae</taxon>
        <taxon>Eumeta</taxon>
    </lineage>
</organism>
<dbReference type="InterPro" id="IPR012337">
    <property type="entry name" value="RNaseH-like_sf"/>
</dbReference>
<dbReference type="GO" id="GO:0006097">
    <property type="term" value="P:glyoxylate cycle"/>
    <property type="evidence" value="ECO:0007669"/>
    <property type="project" value="UniProtKB-KW"/>
</dbReference>
<feature type="domain" description="Malate synthase TIM barrel" evidence="7">
    <location>
        <begin position="497"/>
        <end position="739"/>
    </location>
</feature>
<keyword evidence="11" id="KW-1185">Reference proteome</keyword>
<evidence type="ECO:0000313" key="11">
    <source>
        <dbReference type="Proteomes" id="UP000299102"/>
    </source>
</evidence>
<gene>
    <name evidence="10" type="primary">mls</name>
    <name evidence="10" type="ORF">EVAR_88948_1</name>
</gene>
<dbReference type="InterPro" id="IPR046363">
    <property type="entry name" value="MS_N_TIM-barrel_dom"/>
</dbReference>
<dbReference type="EMBL" id="BGZK01000389">
    <property type="protein sequence ID" value="GBP40887.1"/>
    <property type="molecule type" value="Genomic_DNA"/>
</dbReference>
<dbReference type="Pfam" id="PF01274">
    <property type="entry name" value="MS_TIM-barrel"/>
    <property type="match status" value="1"/>
</dbReference>
<dbReference type="Gene3D" id="1.20.1220.12">
    <property type="entry name" value="Malate synthase, domain III"/>
    <property type="match status" value="1"/>
</dbReference>
<evidence type="ECO:0000259" key="7">
    <source>
        <dbReference type="Pfam" id="PF01274"/>
    </source>
</evidence>
<dbReference type="Pfam" id="PF20659">
    <property type="entry name" value="MS_C"/>
    <property type="match status" value="1"/>
</dbReference>
<dbReference type="InterPro" id="IPR008906">
    <property type="entry name" value="HATC_C_dom"/>
</dbReference>
<comment type="catalytic activity">
    <reaction evidence="5">
        <text>glyoxylate + acetyl-CoA + H2O = (S)-malate + CoA + H(+)</text>
        <dbReference type="Rhea" id="RHEA:18181"/>
        <dbReference type="ChEBI" id="CHEBI:15377"/>
        <dbReference type="ChEBI" id="CHEBI:15378"/>
        <dbReference type="ChEBI" id="CHEBI:15589"/>
        <dbReference type="ChEBI" id="CHEBI:36655"/>
        <dbReference type="ChEBI" id="CHEBI:57287"/>
        <dbReference type="ChEBI" id="CHEBI:57288"/>
        <dbReference type="EC" id="2.3.3.9"/>
    </reaction>
</comment>
<dbReference type="STRING" id="151549.A0A4C1VR95"/>
<comment type="caution">
    <text evidence="10">The sequence shown here is derived from an EMBL/GenBank/DDBJ whole genome shotgun (WGS) entry which is preliminary data.</text>
</comment>
<dbReference type="GO" id="GO:0006099">
    <property type="term" value="P:tricarboxylic acid cycle"/>
    <property type="evidence" value="ECO:0007669"/>
    <property type="project" value="UniProtKB-KW"/>
</dbReference>
<dbReference type="InterPro" id="IPR011076">
    <property type="entry name" value="Malate_synth_sf"/>
</dbReference>
<reference evidence="10 11" key="1">
    <citation type="journal article" date="2019" name="Commun. Biol.">
        <title>The bagworm genome reveals a unique fibroin gene that provides high tensile strength.</title>
        <authorList>
            <person name="Kono N."/>
            <person name="Nakamura H."/>
            <person name="Ohtoshi R."/>
            <person name="Tomita M."/>
            <person name="Numata K."/>
            <person name="Arakawa K."/>
        </authorList>
    </citation>
    <scope>NUCLEOTIDE SEQUENCE [LARGE SCALE GENOMIC DNA]</scope>
</reference>
<dbReference type="GO" id="GO:0004474">
    <property type="term" value="F:malate synthase activity"/>
    <property type="evidence" value="ECO:0007669"/>
    <property type="project" value="UniProtKB-EC"/>
</dbReference>
<dbReference type="InterPro" id="IPR048355">
    <property type="entry name" value="MS_C"/>
</dbReference>
<feature type="compositionally biased region" description="Acidic residues" evidence="6">
    <location>
        <begin position="169"/>
        <end position="180"/>
    </location>
</feature>
<evidence type="ECO:0000313" key="10">
    <source>
        <dbReference type="EMBL" id="GBP40887.1"/>
    </source>
</evidence>
<dbReference type="EC" id="2.3.3.9" evidence="1"/>
<evidence type="ECO:0000259" key="8">
    <source>
        <dbReference type="Pfam" id="PF05699"/>
    </source>
</evidence>
<dbReference type="PANTHER" id="PTHR42902:SF2">
    <property type="entry name" value="MALATE SYNTHASE"/>
    <property type="match status" value="1"/>
</dbReference>
<evidence type="ECO:0000256" key="5">
    <source>
        <dbReference type="ARBA" id="ARBA00047918"/>
    </source>
</evidence>
<sequence>MINRIGPVSKKLTTDKKLKRGEWDEKVRNDEEVIVLKWKDTKAVTVLSTCTSDNFGLLQYRLNLATAMAKYDGGTVNPIYSHSNSRSGADINNRESPSTSRKHNVPLKKHRLVVTQPRPDHELASTSSWSRSSERTVHQKRLEHLMQISETLALHCETDTNAQEQQYENYEDETEEDEENAPNIADSRTSVTKLRSISGKIKRNPRHKAQTFDLTIWGKQIETESLRKFNELYEEYRSLHSLNKSLESPRNENKVCDEDEDVIDFEKLYECSSTSSGFCFQGLVIDELEEHLRKPRAASSKDILEWWRTHATEYPVLSQMARDFLSIPTTSVPAERLFSKASLVIAKLARLLLQNQDQEWERNTKIKTKTRCTGARPRLAKSRLVLALGNTTVNLSSGCITFPTDFCHFTESKTKLIEIQNKKADELMTFKLIDSITNQDDVINYPKKFISLLELPRLPSHYLQLNLDRCRHLDLGDVSASNVAHFISALNADVQGVQIDGKEAIGPLVDFAILMYHNAEKLHETRSGPYFYLSKLESASEAALWDKIFVWAQNELGLPQGTIKACVLIENILSTFELEEILYALRNHSMGLNCGIWDYAASLIAKFGHRPEFLLPDRNKYVNMERHFLKSYLQLVVKTCHARGAPATGGMAAAVIAPGTDATDKGSKETINKVLEAKRKEIEVGVDGFLVYDSRIVPHLNEASFCDAIFIPLWKKYGATPNQLSRKLDLVITEADLLEIPSGGVTLNGLRHNVAVAILFIYHWLAGIGHFFYSGNVEDSATAEISRFQIWQWIRFAQPPTLAALGWRLSGPSLYERIVGECPNLMVSHIPVCFDHTARSNTVIVVHNDERATITRFVIEPPLEDDPKQCVTIKLVEKTVTNFCAHAFKNLCRSNAERKRLTAARYMATEVFLAREPPEFITTYLNDNHKFRTLHNKAMHKSSL</sequence>
<name>A0A4C1VR95_EUMVA</name>
<protein>
    <recommendedName>
        <fullName evidence="1">malate synthase</fullName>
        <ecNumber evidence="1">2.3.3.9</ecNumber>
    </recommendedName>
</protein>
<dbReference type="Gene3D" id="3.20.20.360">
    <property type="entry name" value="Malate synthase, domain 3"/>
    <property type="match status" value="1"/>
</dbReference>
<dbReference type="PANTHER" id="PTHR42902">
    <property type="entry name" value="MALATE SYNTHASE"/>
    <property type="match status" value="1"/>
</dbReference>
<feature type="domain" description="HAT C-terminal dimerisation" evidence="8">
    <location>
        <begin position="288"/>
        <end position="345"/>
    </location>
</feature>
<feature type="region of interest" description="Disordered" evidence="6">
    <location>
        <begin position="81"/>
        <end position="103"/>
    </location>
</feature>
<dbReference type="InterPro" id="IPR044856">
    <property type="entry name" value="Malate_synth_C_sf"/>
</dbReference>
<dbReference type="SUPFAM" id="SSF53098">
    <property type="entry name" value="Ribonuclease H-like"/>
    <property type="match status" value="1"/>
</dbReference>
<dbReference type="Proteomes" id="UP000299102">
    <property type="component" value="Unassembled WGS sequence"/>
</dbReference>
<keyword evidence="3" id="KW-0816">Tricarboxylic acid cycle</keyword>
<keyword evidence="2" id="KW-0329">Glyoxylate bypass</keyword>
<evidence type="ECO:0000259" key="9">
    <source>
        <dbReference type="Pfam" id="PF20659"/>
    </source>
</evidence>